<evidence type="ECO:0000313" key="2">
    <source>
        <dbReference type="EMBL" id="SEK05941.1"/>
    </source>
</evidence>
<proteinExistence type="predicted"/>
<evidence type="ECO:0000313" key="3">
    <source>
        <dbReference type="Proteomes" id="UP000199379"/>
    </source>
</evidence>
<organism evidence="2 3">
    <name type="scientific">Cribrihabitans marinus</name>
    <dbReference type="NCBI Taxonomy" id="1227549"/>
    <lineage>
        <taxon>Bacteria</taxon>
        <taxon>Pseudomonadati</taxon>
        <taxon>Pseudomonadota</taxon>
        <taxon>Alphaproteobacteria</taxon>
        <taxon>Rhodobacterales</taxon>
        <taxon>Paracoccaceae</taxon>
        <taxon>Cribrihabitans</taxon>
    </lineage>
</organism>
<feature type="region of interest" description="Disordered" evidence="1">
    <location>
        <begin position="188"/>
        <end position="239"/>
    </location>
</feature>
<protein>
    <submittedName>
        <fullName evidence="2">Uncharacterized protein</fullName>
    </submittedName>
</protein>
<keyword evidence="3" id="KW-1185">Reference proteome</keyword>
<dbReference type="Proteomes" id="UP000199379">
    <property type="component" value="Unassembled WGS sequence"/>
</dbReference>
<dbReference type="EMBL" id="FNYD01000015">
    <property type="protein sequence ID" value="SEK05941.1"/>
    <property type="molecule type" value="Genomic_DNA"/>
</dbReference>
<name>A0A1H7DW12_9RHOB</name>
<accession>A0A1H7DW12</accession>
<sequence length="313" mass="33393">MSGAELKASLSKARTTPMNFLLVTKGASVLGLIVRKKPIRDNEGTQFKTETKASAIHTGICVGGSGGLIFRFRAEKAPGFEAKLKKFIKDKADTSLSLSFEADASLETIDEDSLDLPTEIATLNAALAKLAKRASKVIALRPEARSDLLARLGEAKRLIQEISDERRDRVATAKSYLAELTASVAELQQQADDDASESSSSDEFSSALDSASETDPDDDVLGKGKGKAKASDKGDKDIPDKAKAELKKVYVAAVLNGDEAQWPRFHKHFSSASQAALLKTFGGPRGLTALGKLLNEVCGGDAARLRRLSDALD</sequence>
<dbReference type="RefSeq" id="WP_092371109.1">
    <property type="nucleotide sequence ID" value="NZ_BMGV01000014.1"/>
</dbReference>
<feature type="compositionally biased region" description="Low complexity" evidence="1">
    <location>
        <begin position="197"/>
        <end position="211"/>
    </location>
</feature>
<dbReference type="STRING" id="1227549.SAMN05444007_11561"/>
<dbReference type="AlphaFoldDB" id="A0A1H7DW12"/>
<reference evidence="2 3" key="1">
    <citation type="submission" date="2016-10" db="EMBL/GenBank/DDBJ databases">
        <authorList>
            <person name="de Groot N.N."/>
        </authorList>
    </citation>
    <scope>NUCLEOTIDE SEQUENCE [LARGE SCALE GENOMIC DNA]</scope>
    <source>
        <strain evidence="2 3">DSM 29340</strain>
    </source>
</reference>
<evidence type="ECO:0000256" key="1">
    <source>
        <dbReference type="SAM" id="MobiDB-lite"/>
    </source>
</evidence>
<gene>
    <name evidence="2" type="ORF">SAMN05444007_11561</name>
</gene>
<feature type="compositionally biased region" description="Basic and acidic residues" evidence="1">
    <location>
        <begin position="229"/>
        <end position="239"/>
    </location>
</feature>